<reference evidence="1 2" key="1">
    <citation type="submission" date="2019-03" db="EMBL/GenBank/DDBJ databases">
        <title>Genomic Encyclopedia of Type Strains, Phase IV (KMG-IV): sequencing the most valuable type-strain genomes for metagenomic binning, comparative biology and taxonomic classification.</title>
        <authorList>
            <person name="Goeker M."/>
        </authorList>
    </citation>
    <scope>NUCLEOTIDE SEQUENCE [LARGE SCALE GENOMIC DNA]</scope>
    <source>
        <strain evidence="1 2">DSM 103792</strain>
    </source>
</reference>
<dbReference type="InterPro" id="IPR005361">
    <property type="entry name" value="UPF0158"/>
</dbReference>
<sequence>MNTFQRLMVSRAEFLQAFRDQQPDNEWWLDRQTGELIFISPDVAAEEEHELDVEALKRSEPQRLLAIVPVSSRQAYRLMQQFVEQLDDQHAATVLSEAIKQKRAFFQFQDRLHDFPGLREQWLAAEQQGMSELAEQWLKQQGIAVDWQP</sequence>
<keyword evidence="2" id="KW-1185">Reference proteome</keyword>
<name>A0A4R6URJ9_9GAMM</name>
<proteinExistence type="predicted"/>
<dbReference type="Pfam" id="PF03682">
    <property type="entry name" value="UPF0158"/>
    <property type="match status" value="1"/>
</dbReference>
<dbReference type="Proteomes" id="UP000295375">
    <property type="component" value="Unassembled WGS sequence"/>
</dbReference>
<protein>
    <submittedName>
        <fullName evidence="1">Uncharacterized protein UPF0158</fullName>
    </submittedName>
</protein>
<evidence type="ECO:0000313" key="1">
    <source>
        <dbReference type="EMBL" id="TDQ49900.1"/>
    </source>
</evidence>
<evidence type="ECO:0000313" key="2">
    <source>
        <dbReference type="Proteomes" id="UP000295375"/>
    </source>
</evidence>
<comment type="caution">
    <text evidence="1">The sequence shown here is derived from an EMBL/GenBank/DDBJ whole genome shotgun (WGS) entry which is preliminary data.</text>
</comment>
<dbReference type="EMBL" id="SNYM01000003">
    <property type="protein sequence ID" value="TDQ49900.1"/>
    <property type="molecule type" value="Genomic_DNA"/>
</dbReference>
<dbReference type="RefSeq" id="WP_133588619.1">
    <property type="nucleotide sequence ID" value="NZ_CP037953.1"/>
</dbReference>
<organism evidence="1 2">
    <name type="scientific">Permianibacter aggregans</name>
    <dbReference type="NCBI Taxonomy" id="1510150"/>
    <lineage>
        <taxon>Bacteria</taxon>
        <taxon>Pseudomonadati</taxon>
        <taxon>Pseudomonadota</taxon>
        <taxon>Gammaproteobacteria</taxon>
        <taxon>Pseudomonadales</taxon>
        <taxon>Pseudomonadaceae</taxon>
        <taxon>Permianibacter</taxon>
    </lineage>
</organism>
<dbReference type="OrthoDB" id="6885232at2"/>
<gene>
    <name evidence="1" type="ORF">EV696_103274</name>
</gene>
<dbReference type="AlphaFoldDB" id="A0A4R6URJ9"/>
<accession>A0A4R6URJ9</accession>